<name>A0A080M647_9PROT</name>
<dbReference type="EMBL" id="JDST02000047">
    <property type="protein sequence ID" value="KFB76718.1"/>
    <property type="molecule type" value="Genomic_DNA"/>
</dbReference>
<evidence type="ECO:0000313" key="1">
    <source>
        <dbReference type="EMBL" id="KFB76718.1"/>
    </source>
</evidence>
<gene>
    <name evidence="1" type="ORF">AW06_002194</name>
</gene>
<evidence type="ECO:0000313" key="2">
    <source>
        <dbReference type="Proteomes" id="UP000021315"/>
    </source>
</evidence>
<organism evidence="1 2">
    <name type="scientific">Candidatus Accumulibacter cognatus</name>
    <dbReference type="NCBI Taxonomy" id="2954383"/>
    <lineage>
        <taxon>Bacteria</taxon>
        <taxon>Pseudomonadati</taxon>
        <taxon>Pseudomonadota</taxon>
        <taxon>Betaproteobacteria</taxon>
        <taxon>Candidatus Accumulibacter</taxon>
    </lineage>
</organism>
<dbReference type="STRING" id="1453999.AW06_002194"/>
<comment type="caution">
    <text evidence="1">The sequence shown here is derived from an EMBL/GenBank/DDBJ whole genome shotgun (WGS) entry which is preliminary data.</text>
</comment>
<keyword evidence="2" id="KW-1185">Reference proteome</keyword>
<sequence>MENAQGTLWRTDEAGRRVTAILRETGQELLTGWARQVADAVTGESPTQLSHQRS</sequence>
<reference evidence="1" key="1">
    <citation type="submission" date="2014-02" db="EMBL/GenBank/DDBJ databases">
        <title>Expanding our view of genomic diversity in Candidatus Accumulibacter clades.</title>
        <authorList>
            <person name="Skennerton C.T."/>
            <person name="Barr J.J."/>
            <person name="Slater F.R."/>
            <person name="Bond P.L."/>
            <person name="Tyson G.W."/>
        </authorList>
    </citation>
    <scope>NUCLEOTIDE SEQUENCE [LARGE SCALE GENOMIC DNA]</scope>
</reference>
<dbReference type="Proteomes" id="UP000021315">
    <property type="component" value="Unassembled WGS sequence"/>
</dbReference>
<dbReference type="AlphaFoldDB" id="A0A080M647"/>
<protein>
    <submittedName>
        <fullName evidence="1">Uncharacterized protein</fullName>
    </submittedName>
</protein>
<proteinExistence type="predicted"/>
<accession>A0A080M647</accession>